<dbReference type="GO" id="GO:0002088">
    <property type="term" value="P:lens development in camera-type eye"/>
    <property type="evidence" value="ECO:0007669"/>
    <property type="project" value="TreeGrafter"/>
</dbReference>
<dbReference type="InterPro" id="IPR011024">
    <property type="entry name" value="G_crystallin-like"/>
</dbReference>
<dbReference type="Pfam" id="PF03318">
    <property type="entry name" value="ETX_MTX2"/>
    <property type="match status" value="1"/>
</dbReference>
<evidence type="ECO:0000313" key="4">
    <source>
        <dbReference type="EMBL" id="KAJ1122318.1"/>
    </source>
</evidence>
<keyword evidence="5" id="KW-1185">Reference proteome</keyword>
<comment type="caution">
    <text evidence="4">The sequence shown here is derived from an EMBL/GenBank/DDBJ whole genome shotgun (WGS) entry which is preliminary data.</text>
</comment>
<dbReference type="InterPro" id="IPR050252">
    <property type="entry name" value="Beta/Gamma-Crystallin"/>
</dbReference>
<keyword evidence="2" id="KW-0677">Repeat</keyword>
<dbReference type="Pfam" id="PF00030">
    <property type="entry name" value="Crystall"/>
    <property type="match status" value="2"/>
</dbReference>
<feature type="domain" description="Beta/gamma crystallin 'Greek key'" evidence="3">
    <location>
        <begin position="43"/>
        <end position="81"/>
    </location>
</feature>
<dbReference type="PANTHER" id="PTHR11818:SF103">
    <property type="entry name" value="BETA_GAMMA CRYSTALLIN 'GREEK KEY' DOMAIN-CONTAINING PROTEIN"/>
    <property type="match status" value="1"/>
</dbReference>
<dbReference type="PROSITE" id="PS50915">
    <property type="entry name" value="CRYSTALLIN_BETA_GAMMA"/>
    <property type="match status" value="3"/>
</dbReference>
<gene>
    <name evidence="4" type="ORF">NDU88_000811</name>
</gene>
<dbReference type="SUPFAM" id="SSF56973">
    <property type="entry name" value="Aerolisin/ETX pore-forming domain"/>
    <property type="match status" value="1"/>
</dbReference>
<dbReference type="InterPro" id="IPR001064">
    <property type="entry name" value="Beta/gamma_crystallin"/>
</dbReference>
<dbReference type="GO" id="GO:0007601">
    <property type="term" value="P:visual perception"/>
    <property type="evidence" value="ECO:0007669"/>
    <property type="project" value="TreeGrafter"/>
</dbReference>
<reference evidence="4" key="1">
    <citation type="journal article" date="2022" name="bioRxiv">
        <title>Sequencing and chromosome-scale assembly of the giantPleurodeles waltlgenome.</title>
        <authorList>
            <person name="Brown T."/>
            <person name="Elewa A."/>
            <person name="Iarovenko S."/>
            <person name="Subramanian E."/>
            <person name="Araus A.J."/>
            <person name="Petzold A."/>
            <person name="Susuki M."/>
            <person name="Suzuki K.-i.T."/>
            <person name="Hayashi T."/>
            <person name="Toyoda A."/>
            <person name="Oliveira C."/>
            <person name="Osipova E."/>
            <person name="Leigh N.D."/>
            <person name="Simon A."/>
            <person name="Yun M.H."/>
        </authorList>
    </citation>
    <scope>NUCLEOTIDE SEQUENCE</scope>
    <source>
        <strain evidence="4">20211129_DDA</strain>
        <tissue evidence="4">Liver</tissue>
    </source>
</reference>
<evidence type="ECO:0000256" key="2">
    <source>
        <dbReference type="ARBA" id="ARBA00022737"/>
    </source>
</evidence>
<feature type="domain" description="Beta/gamma crystallin 'Greek key'" evidence="3">
    <location>
        <begin position="2"/>
        <end position="42"/>
    </location>
</feature>
<dbReference type="InterPro" id="IPR004991">
    <property type="entry name" value="Aerolysin-like"/>
</dbReference>
<dbReference type="AlphaFoldDB" id="A0AAV7P1Z2"/>
<protein>
    <recommendedName>
        <fullName evidence="3">Beta/gamma crystallin 'Greek key' domain-containing protein</fullName>
    </recommendedName>
</protein>
<sequence length="335" mass="37382">MNTITCYELANFQGLQKTFTADVPDLIKENFNDCIASVKIVGQPWVLYEHLYYGGQCLPLEEGEHPELSLINHASSARVITEDLDNPQITLYEHFHAGGYALVLTEEANLSFGSMQDNASSHRVQRGAWALYEHINKTGRCIVARAGEYLANYNDIGFNDHISYAYPLRPGKASVTAKILWDKKKVESENNIQIDQYFYTNNSGIEQEFTAISAKEFEKVVSHSFEFSNESSVRVGTSFTLGDVFTIEGEVSNTFTVTKGENESLTTRKLVELQMPVRAPPHTDMTVSFMCKQVSISVPVELTIVRGGKTKIETGTYRCQSGSETYIDVKGVPIA</sequence>
<accession>A0AAV7P1Z2</accession>
<dbReference type="CDD" id="cd20230">
    <property type="entry name" value="PFM_EP37-like"/>
    <property type="match status" value="1"/>
</dbReference>
<dbReference type="GO" id="GO:0005212">
    <property type="term" value="F:structural constituent of eye lens"/>
    <property type="evidence" value="ECO:0007669"/>
    <property type="project" value="TreeGrafter"/>
</dbReference>
<comment type="similarity">
    <text evidence="1">Belongs to the beta/gamma-crystallin family.</text>
</comment>
<feature type="domain" description="Beta/gamma crystallin 'Greek key'" evidence="3">
    <location>
        <begin position="127"/>
        <end position="169"/>
    </location>
</feature>
<organism evidence="4 5">
    <name type="scientific">Pleurodeles waltl</name>
    <name type="common">Iberian ribbed newt</name>
    <dbReference type="NCBI Taxonomy" id="8319"/>
    <lineage>
        <taxon>Eukaryota</taxon>
        <taxon>Metazoa</taxon>
        <taxon>Chordata</taxon>
        <taxon>Craniata</taxon>
        <taxon>Vertebrata</taxon>
        <taxon>Euteleostomi</taxon>
        <taxon>Amphibia</taxon>
        <taxon>Batrachia</taxon>
        <taxon>Caudata</taxon>
        <taxon>Salamandroidea</taxon>
        <taxon>Salamandridae</taxon>
        <taxon>Pleurodelinae</taxon>
        <taxon>Pleurodeles</taxon>
    </lineage>
</organism>
<evidence type="ECO:0000313" key="5">
    <source>
        <dbReference type="Proteomes" id="UP001066276"/>
    </source>
</evidence>
<evidence type="ECO:0000259" key="3">
    <source>
        <dbReference type="PROSITE" id="PS50915"/>
    </source>
</evidence>
<dbReference type="EMBL" id="JANPWB010000011">
    <property type="protein sequence ID" value="KAJ1122318.1"/>
    <property type="molecule type" value="Genomic_DNA"/>
</dbReference>
<proteinExistence type="inferred from homology"/>
<dbReference type="PANTHER" id="PTHR11818">
    <property type="entry name" value="BETA/GAMMA CRYSTALLIN"/>
    <property type="match status" value="1"/>
</dbReference>
<dbReference type="SUPFAM" id="SSF49695">
    <property type="entry name" value="gamma-Crystallin-like"/>
    <property type="match status" value="1"/>
</dbReference>
<dbReference type="Proteomes" id="UP001066276">
    <property type="component" value="Chromosome 7"/>
</dbReference>
<name>A0AAV7P1Z2_PLEWA</name>
<dbReference type="Gene3D" id="2.170.15.10">
    <property type="entry name" value="Proaerolysin, chain A, domain 3"/>
    <property type="match status" value="1"/>
</dbReference>
<dbReference type="Gene3D" id="2.60.20.10">
    <property type="entry name" value="Crystallins"/>
    <property type="match status" value="2"/>
</dbReference>
<dbReference type="SMART" id="SM00247">
    <property type="entry name" value="XTALbg"/>
    <property type="match status" value="2"/>
</dbReference>
<evidence type="ECO:0000256" key="1">
    <source>
        <dbReference type="ARBA" id="ARBA00009646"/>
    </source>
</evidence>